<name>A0A2A4HNC0_9GAMM</name>
<evidence type="ECO:0000313" key="2">
    <source>
        <dbReference type="Proteomes" id="UP000218677"/>
    </source>
</evidence>
<comment type="caution">
    <text evidence="1">The sequence shown here is derived from an EMBL/GenBank/DDBJ whole genome shotgun (WGS) entry which is preliminary data.</text>
</comment>
<gene>
    <name evidence="1" type="ORF">CPA45_07060</name>
</gene>
<dbReference type="EMBL" id="NWUX01000004">
    <property type="protein sequence ID" value="PCF96286.1"/>
    <property type="molecule type" value="Genomic_DNA"/>
</dbReference>
<reference evidence="2" key="1">
    <citation type="submission" date="2017-09" db="EMBL/GenBank/DDBJ databases">
        <authorList>
            <person name="Cho G.-S."/>
            <person name="Oguntoyinbo F.A."/>
            <person name="Cnockaert M."/>
            <person name="Kabisch J."/>
            <person name="Neve H."/>
            <person name="Bockelmann W."/>
            <person name="Wenning M."/>
            <person name="Franz C.M."/>
            <person name="Vandamme P."/>
        </authorList>
    </citation>
    <scope>NUCLEOTIDE SEQUENCE [LARGE SCALE GENOMIC DNA]</scope>
    <source>
        <strain evidence="2">MBT G8648</strain>
    </source>
</reference>
<dbReference type="RefSeq" id="WP_096650868.1">
    <property type="nucleotide sequence ID" value="NZ_NWUX01000004.1"/>
</dbReference>
<dbReference type="OrthoDB" id="6169321at2"/>
<dbReference type="AlphaFoldDB" id="A0A2A4HNC0"/>
<keyword evidence="2" id="KW-1185">Reference proteome</keyword>
<organism evidence="1 2">
    <name type="scientific">Vreelandella nigrificans</name>
    <dbReference type="NCBI Taxonomy" id="2042704"/>
    <lineage>
        <taxon>Bacteria</taxon>
        <taxon>Pseudomonadati</taxon>
        <taxon>Pseudomonadota</taxon>
        <taxon>Gammaproteobacteria</taxon>
        <taxon>Oceanospirillales</taxon>
        <taxon>Halomonadaceae</taxon>
        <taxon>Vreelandella</taxon>
    </lineage>
</organism>
<evidence type="ECO:0000313" key="1">
    <source>
        <dbReference type="EMBL" id="PCF96286.1"/>
    </source>
</evidence>
<dbReference type="Proteomes" id="UP000218677">
    <property type="component" value="Unassembled WGS sequence"/>
</dbReference>
<proteinExistence type="predicted"/>
<accession>A0A2A4HNC0</accession>
<sequence>MKWQLAGRYALFNSALFNSALLTAFITIGLPSGVLAAQEQDMTQIHITMGGTPGAEFSAEWRITHNDETIEYPEVLGTVPAEFTFEGTVLEGTVKLLSDDERLEVDIVKGSNRSRSSTQGKGGTLTVVVR</sequence>
<protein>
    <submittedName>
        <fullName evidence="1">Uncharacterized protein</fullName>
    </submittedName>
</protein>